<gene>
    <name evidence="1" type="ORF">QE152_g8998</name>
</gene>
<protein>
    <submittedName>
        <fullName evidence="1">Uncharacterized protein</fullName>
    </submittedName>
</protein>
<accession>A0AAW1LW11</accession>
<name>A0AAW1LW11_POPJA</name>
<organism evidence="1 2">
    <name type="scientific">Popillia japonica</name>
    <name type="common">Japanese beetle</name>
    <dbReference type="NCBI Taxonomy" id="7064"/>
    <lineage>
        <taxon>Eukaryota</taxon>
        <taxon>Metazoa</taxon>
        <taxon>Ecdysozoa</taxon>
        <taxon>Arthropoda</taxon>
        <taxon>Hexapoda</taxon>
        <taxon>Insecta</taxon>
        <taxon>Pterygota</taxon>
        <taxon>Neoptera</taxon>
        <taxon>Endopterygota</taxon>
        <taxon>Coleoptera</taxon>
        <taxon>Polyphaga</taxon>
        <taxon>Scarabaeiformia</taxon>
        <taxon>Scarabaeidae</taxon>
        <taxon>Rutelinae</taxon>
        <taxon>Popillia</taxon>
    </lineage>
</organism>
<reference evidence="1 2" key="1">
    <citation type="journal article" date="2024" name="BMC Genomics">
        <title>De novo assembly and annotation of Popillia japonica's genome with initial clues to its potential as an invasive pest.</title>
        <authorList>
            <person name="Cucini C."/>
            <person name="Boschi S."/>
            <person name="Funari R."/>
            <person name="Cardaioli E."/>
            <person name="Iannotti N."/>
            <person name="Marturano G."/>
            <person name="Paoli F."/>
            <person name="Bruttini M."/>
            <person name="Carapelli A."/>
            <person name="Frati F."/>
            <person name="Nardi F."/>
        </authorList>
    </citation>
    <scope>NUCLEOTIDE SEQUENCE [LARGE SCALE GENOMIC DNA]</scope>
    <source>
        <strain evidence="1">DMR45628</strain>
    </source>
</reference>
<dbReference type="Proteomes" id="UP001458880">
    <property type="component" value="Unassembled WGS sequence"/>
</dbReference>
<comment type="caution">
    <text evidence="1">The sequence shown here is derived from an EMBL/GenBank/DDBJ whole genome shotgun (WGS) entry which is preliminary data.</text>
</comment>
<dbReference type="EMBL" id="JASPKY010000075">
    <property type="protein sequence ID" value="KAK9739405.1"/>
    <property type="molecule type" value="Genomic_DNA"/>
</dbReference>
<evidence type="ECO:0000313" key="2">
    <source>
        <dbReference type="Proteomes" id="UP001458880"/>
    </source>
</evidence>
<proteinExistence type="predicted"/>
<sequence>MPLHGYPKNKMKLEELDKDVQQFLQEKSEEYVEPVNEYRKLFNEKELEFTVGLFKVNDSMKALEIMFEKNTHLSKTLSELLETLLWMKNVVMVPQDFDTDDSVLLSEFDYENCFNKIRCIG</sequence>
<dbReference type="AlphaFoldDB" id="A0AAW1LW11"/>
<keyword evidence="2" id="KW-1185">Reference proteome</keyword>
<evidence type="ECO:0000313" key="1">
    <source>
        <dbReference type="EMBL" id="KAK9739405.1"/>
    </source>
</evidence>